<comment type="subcellular location">
    <subcellularLocation>
        <location evidence="1">Nucleus</location>
    </subcellularLocation>
</comment>
<comment type="similarity">
    <text evidence="1">Belongs to the MET18/MMS19 family.</text>
</comment>
<dbReference type="EMBL" id="LCWV01000007">
    <property type="protein sequence ID" value="PWI71298.1"/>
    <property type="molecule type" value="Genomic_DNA"/>
</dbReference>
<accession>A0A2U3E9W7</accession>
<dbReference type="InterPro" id="IPR016024">
    <property type="entry name" value="ARM-type_fold"/>
</dbReference>
<keyword evidence="1" id="KW-0234">DNA repair</keyword>
<keyword evidence="1" id="KW-0227">DNA damage</keyword>
<dbReference type="GO" id="GO:0051604">
    <property type="term" value="P:protein maturation"/>
    <property type="evidence" value="ECO:0007669"/>
    <property type="project" value="UniProtKB-UniRule"/>
</dbReference>
<gene>
    <name evidence="3" type="ORF">PCL_11392</name>
</gene>
<reference evidence="3 4" key="1">
    <citation type="journal article" date="2016" name="Front. Microbiol.">
        <title>Genome and transcriptome sequences reveal the specific parasitism of the nematophagous Purpureocillium lilacinum 36-1.</title>
        <authorList>
            <person name="Xie J."/>
            <person name="Li S."/>
            <person name="Mo C."/>
            <person name="Xiao X."/>
            <person name="Peng D."/>
            <person name="Wang G."/>
            <person name="Xiao Y."/>
        </authorList>
    </citation>
    <scope>NUCLEOTIDE SEQUENCE [LARGE SCALE GENOMIC DNA]</scope>
    <source>
        <strain evidence="3 4">36-1</strain>
    </source>
</reference>
<dbReference type="GO" id="GO:0006281">
    <property type="term" value="P:DNA repair"/>
    <property type="evidence" value="ECO:0007669"/>
    <property type="project" value="UniProtKB-UniRule"/>
</dbReference>
<comment type="function">
    <text evidence="1">Key component of the cytosolic iron-sulfur protein assembly (CIA) complex, a multiprotein complex that mediates the incorporation of iron-sulfur cluster into apoproteins specifically involved in DNA metabolism and genomic integrity. In the CIA complex, MMS19 acts as an adapter between early-acting CIA components and a subset of cellular target iron-sulfur proteins.</text>
</comment>
<name>A0A2U3E9W7_PURLI</name>
<dbReference type="GO" id="GO:0097361">
    <property type="term" value="C:cytosolic [4Fe-4S] assembly targeting complex"/>
    <property type="evidence" value="ECO:0007669"/>
    <property type="project" value="UniProtKB-UniRule"/>
</dbReference>
<dbReference type="PANTHER" id="PTHR12891:SF0">
    <property type="entry name" value="MMS19 NUCLEOTIDE EXCISION REPAIR PROTEIN HOMOLOG"/>
    <property type="match status" value="1"/>
</dbReference>
<proteinExistence type="inferred from homology"/>
<comment type="caution">
    <text evidence="3">The sequence shown here is derived from an EMBL/GenBank/DDBJ whole genome shotgun (WGS) entry which is preliminary data.</text>
</comment>
<keyword evidence="1" id="KW-0539">Nucleus</keyword>
<dbReference type="AlphaFoldDB" id="A0A2U3E9W7"/>
<dbReference type="InterPro" id="IPR039920">
    <property type="entry name" value="MMS19"/>
</dbReference>
<dbReference type="PANTHER" id="PTHR12891">
    <property type="entry name" value="DNA REPAIR/TRANSCRIPTION PROTEIN MET18/MMS19"/>
    <property type="match status" value="1"/>
</dbReference>
<protein>
    <recommendedName>
        <fullName evidence="1">MMS19 nucleotide excision repair protein</fullName>
    </recommendedName>
</protein>
<organism evidence="3 4">
    <name type="scientific">Purpureocillium lilacinum</name>
    <name type="common">Paecilomyces lilacinus</name>
    <dbReference type="NCBI Taxonomy" id="33203"/>
    <lineage>
        <taxon>Eukaryota</taxon>
        <taxon>Fungi</taxon>
        <taxon>Dikarya</taxon>
        <taxon>Ascomycota</taxon>
        <taxon>Pezizomycotina</taxon>
        <taxon>Sordariomycetes</taxon>
        <taxon>Hypocreomycetidae</taxon>
        <taxon>Hypocreales</taxon>
        <taxon>Ophiocordycipitaceae</taxon>
        <taxon>Purpureocillium</taxon>
    </lineage>
</organism>
<evidence type="ECO:0000259" key="2">
    <source>
        <dbReference type="Pfam" id="PF14500"/>
    </source>
</evidence>
<dbReference type="GO" id="GO:0005634">
    <property type="term" value="C:nucleus"/>
    <property type="evidence" value="ECO:0007669"/>
    <property type="project" value="UniProtKB-SubCell"/>
</dbReference>
<evidence type="ECO:0000313" key="3">
    <source>
        <dbReference type="EMBL" id="PWI71298.1"/>
    </source>
</evidence>
<evidence type="ECO:0000313" key="4">
    <source>
        <dbReference type="Proteomes" id="UP000245956"/>
    </source>
</evidence>
<dbReference type="InterPro" id="IPR029240">
    <property type="entry name" value="MMS19_N"/>
</dbReference>
<dbReference type="SUPFAM" id="SSF48371">
    <property type="entry name" value="ARM repeat"/>
    <property type="match status" value="1"/>
</dbReference>
<dbReference type="Proteomes" id="UP000245956">
    <property type="component" value="Unassembled WGS sequence"/>
</dbReference>
<dbReference type="GO" id="GO:0016226">
    <property type="term" value="P:iron-sulfur cluster assembly"/>
    <property type="evidence" value="ECO:0007669"/>
    <property type="project" value="UniProtKB-UniRule"/>
</dbReference>
<evidence type="ECO:0000256" key="1">
    <source>
        <dbReference type="RuleBase" id="RU367072"/>
    </source>
</evidence>
<feature type="domain" description="MMS19 N-terminal" evidence="2">
    <location>
        <begin position="83"/>
        <end position="344"/>
    </location>
</feature>
<sequence length="1208" mass="132803">MADFRQLALEFVLEDDAAKRNSIAQKAATGQSIFNHQVVAGANAVHEEISSAPPASNPVARWVESVQPWMPGGDDDEMQNGQDSTDWTARAKALEFLSETIDFLKPDVLKPSQVKLLVAFFGAMFDVDHKAGIKPSATALSQIARMKSFQPQSARDIISKVCTLKDDFPRQVAKTRLAVYELLHQLVVDPAIASDLQHRDSSCGFMNDLLQLCQNERDPDCLMVWFGILSHFLSNYAPSKEMAEEVYGTFKAYFPITLPRTAQSKVQPAELKRELRQCFASNDSLAPLAFPFLLGKLDQGDGVTVNVKVDILQTIDMCLEKYTRPDQSILPYVNRIWSSLKYEVRNGEVEDTINATLEVMRTLTTRLKGDELRDFSLNVTRDCVEDLSNPTYTAASGRLLVSVLSASTTAFVLIVAPAITHIKDNLRHPKVPAHSRDLHKILHIILETRLLLTDVEMTDAERSDFAAVDSVFKSLYADVYGSPIKLGRDANASYDDIKLATEAVQGIGALARQSVLTKREAPDSTQPNAHLLLPGTTCAEICDSLFDIISLPRHDQSQKAASDELVNESIKALQRAIQGYPEGYQPLTARVAAPIRQSDSTTSMETPFSAQRLCSILSVVGFSDMRPSHSNAMRHFLALVGTVYNELVAAMAAKPDPEFWGSLVDALLVALEYFDEACSGLLGDHIWSERTSEDPWSPDFTARYPELESFDSGRTWTSQEGQEFVAPNAREDIIPNRENISKVNDDGLLIILGVCRQLYRRATKAQHLSSGNNGLNLSDALARTDRGAEVRYLHQLSNLASHVIDKMSSKKISCRGMETWVLTLFRDEDVSLAPGVDSSTDELVDWLILSPLSILSAGLLRNMPPAFIAQLYEIGVAQRVLVRCTSSAVESSDPTVLPSARSILGYLANKYKLETLPETIATLEQHLAGALEQASIESNQQQQSNGVERALTIYVVVGALVLRCTGKQTKGLLQLLREAPGSRISGYRLARGLDIIAGFSNAYFGRGGAMKPLWKQKLYFDLVQPMMAIAVGGSPGIQEPLIKTNYAIATLLMVREMPFEVYEDDSGKVVRVAISVAQNLGTGPDAKAAMDVLKQIITKAPETLQGHIRSLINVCVALFSSRSTVVRTRPEWMPADYAGGPAADSAVQAESGKIALEIVGGLPRLFESRHVVPFAAQVQRELATACGHRVRDLRKTARLARAAWVDMK</sequence>
<dbReference type="Pfam" id="PF14500">
    <property type="entry name" value="MMS19_N"/>
    <property type="match status" value="1"/>
</dbReference>